<keyword evidence="1" id="KW-0175">Coiled coil</keyword>
<sequence>MYVFPVDGQEHRSQSLEDAHSAIKNPASMTEVFVGSTNSDTHAVESCSATPGLCASVSQEHAASRSSRCASVICVVTQEGEELHYPVVQGRAGGSIQGQTCGVELPTAKATARADVASRALHHASFVSASVSLHSNTPMECEEDELLAEAETYRQSRAAPSSIQRHRHSSRGNTRSPPPSVALRGEPVEDTVRNTGSQIPSPCSSFANTPRPSAGHTPECSPLRELSSVDGGAVRRTFAVVDGVPVRVEETGVSTPEMAEYFADSTVDAQRRTPGGFDRNVFRGSLSNPQAHRVIVSPRHSQQHGASALAAHPQPKRGVSDGSSGVTPTDPHATRFLHPMLDRALHLMEEQSKASQQLLQRMDALESTNKTLVDRLNKLERAMKVSQTGGEVVARVSAESASPSATRTSGSMDSATRPSTRAPSKAVN</sequence>
<dbReference type="OrthoDB" id="273583at2759"/>
<dbReference type="EMBL" id="LJSK01000255">
    <property type="protein sequence ID" value="KPI84479.1"/>
    <property type="molecule type" value="Genomic_DNA"/>
</dbReference>
<feature type="compositionally biased region" description="Polar residues" evidence="2">
    <location>
        <begin position="193"/>
        <end position="211"/>
    </location>
</feature>
<feature type="region of interest" description="Disordered" evidence="2">
    <location>
        <begin position="387"/>
        <end position="428"/>
    </location>
</feature>
<evidence type="ECO:0000256" key="1">
    <source>
        <dbReference type="SAM" id="Coils"/>
    </source>
</evidence>
<dbReference type="OMA" id="EDQSASM"/>
<keyword evidence="4" id="KW-1185">Reference proteome</keyword>
<feature type="compositionally biased region" description="Polar residues" evidence="2">
    <location>
        <begin position="154"/>
        <end position="163"/>
    </location>
</feature>
<gene>
    <name evidence="3" type="ORF">ABL78_6467</name>
</gene>
<dbReference type="Proteomes" id="UP000038009">
    <property type="component" value="Unassembled WGS sequence"/>
</dbReference>
<feature type="region of interest" description="Disordered" evidence="2">
    <location>
        <begin position="297"/>
        <end position="334"/>
    </location>
</feature>
<name>A0A0N0P3S8_LEPSE</name>
<organism evidence="3 4">
    <name type="scientific">Leptomonas seymouri</name>
    <dbReference type="NCBI Taxonomy" id="5684"/>
    <lineage>
        <taxon>Eukaryota</taxon>
        <taxon>Discoba</taxon>
        <taxon>Euglenozoa</taxon>
        <taxon>Kinetoplastea</taxon>
        <taxon>Metakinetoplastina</taxon>
        <taxon>Trypanosomatida</taxon>
        <taxon>Trypanosomatidae</taxon>
        <taxon>Leishmaniinae</taxon>
        <taxon>Leptomonas</taxon>
    </lineage>
</organism>
<evidence type="ECO:0000256" key="2">
    <source>
        <dbReference type="SAM" id="MobiDB-lite"/>
    </source>
</evidence>
<feature type="region of interest" description="Disordered" evidence="2">
    <location>
        <begin position="154"/>
        <end position="227"/>
    </location>
</feature>
<dbReference type="VEuPathDB" id="TriTrypDB:Lsey_0255_0050"/>
<evidence type="ECO:0000313" key="4">
    <source>
        <dbReference type="Proteomes" id="UP000038009"/>
    </source>
</evidence>
<evidence type="ECO:0000313" key="3">
    <source>
        <dbReference type="EMBL" id="KPI84479.1"/>
    </source>
</evidence>
<feature type="compositionally biased region" description="Polar residues" evidence="2">
    <location>
        <begin position="399"/>
        <end position="428"/>
    </location>
</feature>
<dbReference type="AlphaFoldDB" id="A0A0N0P3S8"/>
<reference evidence="3 4" key="1">
    <citation type="journal article" date="2015" name="PLoS Pathog.">
        <title>Leptomonas seymouri: Adaptations to the Dixenous Life Cycle Analyzed by Genome Sequencing, Transcriptome Profiling and Co-infection with Leishmania donovani.</title>
        <authorList>
            <person name="Kraeva N."/>
            <person name="Butenko A."/>
            <person name="Hlavacova J."/>
            <person name="Kostygov A."/>
            <person name="Myskova J."/>
            <person name="Grybchuk D."/>
            <person name="Lestinova T."/>
            <person name="Votypka J."/>
            <person name="Volf P."/>
            <person name="Opperdoes F."/>
            <person name="Flegontov P."/>
            <person name="Lukes J."/>
            <person name="Yurchenko V."/>
        </authorList>
    </citation>
    <scope>NUCLEOTIDE SEQUENCE [LARGE SCALE GENOMIC DNA]</scope>
    <source>
        <strain evidence="3 4">ATCC 30220</strain>
    </source>
</reference>
<protein>
    <submittedName>
        <fullName evidence="3">Uncharacterized protein</fullName>
    </submittedName>
</protein>
<accession>A0A0N0P3S8</accession>
<comment type="caution">
    <text evidence="3">The sequence shown here is derived from an EMBL/GenBank/DDBJ whole genome shotgun (WGS) entry which is preliminary data.</text>
</comment>
<proteinExistence type="predicted"/>
<feature type="coiled-coil region" evidence="1">
    <location>
        <begin position="348"/>
        <end position="382"/>
    </location>
</feature>